<evidence type="ECO:0000259" key="2">
    <source>
        <dbReference type="PROSITE" id="PS50102"/>
    </source>
</evidence>
<evidence type="ECO:0000313" key="3">
    <source>
        <dbReference type="Proteomes" id="UP000887569"/>
    </source>
</evidence>
<keyword evidence="1" id="KW-0694">RNA-binding</keyword>
<feature type="domain" description="RRM" evidence="2">
    <location>
        <begin position="49"/>
        <end position="127"/>
    </location>
</feature>
<dbReference type="PROSITE" id="PS50102">
    <property type="entry name" value="RRM"/>
    <property type="match status" value="1"/>
</dbReference>
<dbReference type="InterPro" id="IPR012677">
    <property type="entry name" value="Nucleotide-bd_a/b_plait_sf"/>
</dbReference>
<dbReference type="PANTHER" id="PTHR45735:SF2">
    <property type="entry name" value="CLEAVAGE STIMULATION FACTOR SUBUNIT 2"/>
    <property type="match status" value="1"/>
</dbReference>
<accession>A0A915B1H2</accession>
<organism evidence="3 4">
    <name type="scientific">Parascaris univalens</name>
    <name type="common">Nematode worm</name>
    <dbReference type="NCBI Taxonomy" id="6257"/>
    <lineage>
        <taxon>Eukaryota</taxon>
        <taxon>Metazoa</taxon>
        <taxon>Ecdysozoa</taxon>
        <taxon>Nematoda</taxon>
        <taxon>Chromadorea</taxon>
        <taxon>Rhabditida</taxon>
        <taxon>Spirurina</taxon>
        <taxon>Ascaridomorpha</taxon>
        <taxon>Ascaridoidea</taxon>
        <taxon>Ascarididae</taxon>
        <taxon>Parascaris</taxon>
    </lineage>
</organism>
<keyword evidence="3" id="KW-1185">Reference proteome</keyword>
<dbReference type="PANTHER" id="PTHR45735">
    <property type="entry name" value="CLEAVAGE STIMULATION FACTOR SUBUNIT 2"/>
    <property type="match status" value="1"/>
</dbReference>
<reference evidence="4" key="1">
    <citation type="submission" date="2022-11" db="UniProtKB">
        <authorList>
            <consortium name="WormBaseParasite"/>
        </authorList>
    </citation>
    <scope>IDENTIFICATION</scope>
</reference>
<dbReference type="GO" id="GO:0003729">
    <property type="term" value="F:mRNA binding"/>
    <property type="evidence" value="ECO:0007669"/>
    <property type="project" value="TreeGrafter"/>
</dbReference>
<proteinExistence type="predicted"/>
<dbReference type="WBParaSite" id="PgR023_g090_t01">
    <property type="protein sequence ID" value="PgR023_g090_t01"/>
    <property type="gene ID" value="PgR023_g090"/>
</dbReference>
<dbReference type="Gene3D" id="3.30.70.330">
    <property type="match status" value="1"/>
</dbReference>
<dbReference type="Pfam" id="PF00076">
    <property type="entry name" value="RRM_1"/>
    <property type="match status" value="1"/>
</dbReference>
<dbReference type="AlphaFoldDB" id="A0A915B1H2"/>
<dbReference type="Proteomes" id="UP000887569">
    <property type="component" value="Unplaced"/>
</dbReference>
<dbReference type="FunFam" id="3.30.70.330:FF:000748">
    <property type="entry name" value="RNA Binding Motif protein homolog"/>
    <property type="match status" value="1"/>
</dbReference>
<dbReference type="SMART" id="SM00360">
    <property type="entry name" value="RRM"/>
    <property type="match status" value="1"/>
</dbReference>
<dbReference type="SUPFAM" id="SSF54928">
    <property type="entry name" value="RNA-binding domain, RBD"/>
    <property type="match status" value="1"/>
</dbReference>
<evidence type="ECO:0000313" key="4">
    <source>
        <dbReference type="WBParaSite" id="PgR023_g090_t01"/>
    </source>
</evidence>
<evidence type="ECO:0000256" key="1">
    <source>
        <dbReference type="PROSITE-ProRule" id="PRU00176"/>
    </source>
</evidence>
<dbReference type="CDD" id="cd12398">
    <property type="entry name" value="RRM_CSTF2_RNA15_like"/>
    <property type="match status" value="1"/>
</dbReference>
<protein>
    <submittedName>
        <fullName evidence="4">RRM domain-containing protein</fullName>
    </submittedName>
</protein>
<dbReference type="InterPro" id="IPR035979">
    <property type="entry name" value="RBD_domain_sf"/>
</dbReference>
<dbReference type="GO" id="GO:0005847">
    <property type="term" value="C:mRNA cleavage and polyadenylation specificity factor complex"/>
    <property type="evidence" value="ECO:0007669"/>
    <property type="project" value="TreeGrafter"/>
</dbReference>
<sequence>STKAVALARAASMARCLSPPKLIVSVSRLKIADILGRMAAAASLPTNKFSVYVGNIPYNCSEMDVGNFFSQAGPVVNVRLVYDRDTGRPKGFGFCDFADEISAQGAINTLNGADFNGRALRVNWANK</sequence>
<dbReference type="InterPro" id="IPR000504">
    <property type="entry name" value="RRM_dom"/>
</dbReference>
<name>A0A915B1H2_PARUN</name>